<accession>A0A834E5C4</accession>
<evidence type="ECO:0000313" key="2">
    <source>
        <dbReference type="Proteomes" id="UP000664940"/>
    </source>
</evidence>
<proteinExistence type="predicted"/>
<dbReference type="AlphaFoldDB" id="A0A834E5C4"/>
<dbReference type="EMBL" id="JABVXQ010000006">
    <property type="protein sequence ID" value="KAF6104426.1"/>
    <property type="molecule type" value="Genomic_DNA"/>
</dbReference>
<organism evidence="1 2">
    <name type="scientific">Phyllostomus discolor</name>
    <name type="common">pale spear-nosed bat</name>
    <dbReference type="NCBI Taxonomy" id="89673"/>
    <lineage>
        <taxon>Eukaryota</taxon>
        <taxon>Metazoa</taxon>
        <taxon>Chordata</taxon>
        <taxon>Craniata</taxon>
        <taxon>Vertebrata</taxon>
        <taxon>Euteleostomi</taxon>
        <taxon>Mammalia</taxon>
        <taxon>Eutheria</taxon>
        <taxon>Laurasiatheria</taxon>
        <taxon>Chiroptera</taxon>
        <taxon>Yangochiroptera</taxon>
        <taxon>Phyllostomidae</taxon>
        <taxon>Phyllostominae</taxon>
        <taxon>Phyllostomus</taxon>
    </lineage>
</organism>
<reference evidence="1 2" key="1">
    <citation type="journal article" date="2020" name="Nature">
        <title>Six reference-quality genomes reveal evolution of bat adaptations.</title>
        <authorList>
            <person name="Jebb D."/>
            <person name="Huang Z."/>
            <person name="Pippel M."/>
            <person name="Hughes G.M."/>
            <person name="Lavrichenko K."/>
            <person name="Devanna P."/>
            <person name="Winkler S."/>
            <person name="Jermiin L.S."/>
            <person name="Skirmuntt E.C."/>
            <person name="Katzourakis A."/>
            <person name="Burkitt-Gray L."/>
            <person name="Ray D.A."/>
            <person name="Sullivan K.A.M."/>
            <person name="Roscito J.G."/>
            <person name="Kirilenko B.M."/>
            <person name="Davalos L.M."/>
            <person name="Corthals A.P."/>
            <person name="Power M.L."/>
            <person name="Jones G."/>
            <person name="Ransome R.D."/>
            <person name="Dechmann D.K.N."/>
            <person name="Locatelli A.G."/>
            <person name="Puechmaille S.J."/>
            <person name="Fedrigo O."/>
            <person name="Jarvis E.D."/>
            <person name="Hiller M."/>
            <person name="Vernes S.C."/>
            <person name="Myers E.W."/>
            <person name="Teeling E.C."/>
        </authorList>
    </citation>
    <scope>NUCLEOTIDE SEQUENCE [LARGE SCALE GENOMIC DNA]</scope>
    <source>
        <strain evidence="1">Bat1K_MPI-CBG_1</strain>
    </source>
</reference>
<comment type="caution">
    <text evidence="1">The sequence shown here is derived from an EMBL/GenBank/DDBJ whole genome shotgun (WGS) entry which is preliminary data.</text>
</comment>
<gene>
    <name evidence="1" type="ORF">HJG60_011357</name>
</gene>
<dbReference type="Proteomes" id="UP000664940">
    <property type="component" value="Unassembled WGS sequence"/>
</dbReference>
<name>A0A834E5C4_9CHIR</name>
<sequence length="137" mass="15638">MLNCDRTQRSASKAPTPLLVIDTDILTPETCKCYLLCKRDCSDVTLRWGDCTAEEKTMCWKTSEAVRENRYLTAGCECGERGQEPRSFRNAVLEARKSKKNGFSPGAYPQSKKRHWHLVFSSGKLISDFRLSRIARE</sequence>
<evidence type="ECO:0000313" key="1">
    <source>
        <dbReference type="EMBL" id="KAF6104426.1"/>
    </source>
</evidence>
<protein>
    <submittedName>
        <fullName evidence="1">Uncharacterized protein</fullName>
    </submittedName>
</protein>